<accession>A0AAW2C1N5</accession>
<protein>
    <submittedName>
        <fullName evidence="1">Uncharacterized protein</fullName>
    </submittedName>
</protein>
<organism evidence="1 2">
    <name type="scientific">Lithocarpus litseifolius</name>
    <dbReference type="NCBI Taxonomy" id="425828"/>
    <lineage>
        <taxon>Eukaryota</taxon>
        <taxon>Viridiplantae</taxon>
        <taxon>Streptophyta</taxon>
        <taxon>Embryophyta</taxon>
        <taxon>Tracheophyta</taxon>
        <taxon>Spermatophyta</taxon>
        <taxon>Magnoliopsida</taxon>
        <taxon>eudicotyledons</taxon>
        <taxon>Gunneridae</taxon>
        <taxon>Pentapetalae</taxon>
        <taxon>rosids</taxon>
        <taxon>fabids</taxon>
        <taxon>Fagales</taxon>
        <taxon>Fagaceae</taxon>
        <taxon>Lithocarpus</taxon>
    </lineage>
</organism>
<proteinExistence type="predicted"/>
<comment type="caution">
    <text evidence="1">The sequence shown here is derived from an EMBL/GenBank/DDBJ whole genome shotgun (WGS) entry which is preliminary data.</text>
</comment>
<keyword evidence="2" id="KW-1185">Reference proteome</keyword>
<dbReference type="Proteomes" id="UP001459277">
    <property type="component" value="Unassembled WGS sequence"/>
</dbReference>
<evidence type="ECO:0000313" key="2">
    <source>
        <dbReference type="Proteomes" id="UP001459277"/>
    </source>
</evidence>
<gene>
    <name evidence="1" type="ORF">SO802_027109</name>
</gene>
<name>A0AAW2C1N5_9ROSI</name>
<dbReference type="EMBL" id="JAZDWU010000009">
    <property type="protein sequence ID" value="KAK9992124.1"/>
    <property type="molecule type" value="Genomic_DNA"/>
</dbReference>
<evidence type="ECO:0000313" key="1">
    <source>
        <dbReference type="EMBL" id="KAK9992124.1"/>
    </source>
</evidence>
<dbReference type="AlphaFoldDB" id="A0AAW2C1N5"/>
<reference evidence="1 2" key="1">
    <citation type="submission" date="2024-01" db="EMBL/GenBank/DDBJ databases">
        <title>A telomere-to-telomere, gap-free genome of sweet tea (Lithocarpus litseifolius).</title>
        <authorList>
            <person name="Zhou J."/>
        </authorList>
    </citation>
    <scope>NUCLEOTIDE SEQUENCE [LARGE SCALE GENOMIC DNA]</scope>
    <source>
        <strain evidence="1">Zhou-2022a</strain>
        <tissue evidence="1">Leaf</tissue>
    </source>
</reference>
<sequence length="71" mass="8207">MGFEQAHTNGLFRPMISYSLVDLNSQSLLLEFANKTHSHLFQLQIIQSLLGKRLIKTLIVENQRTPNKVRQ</sequence>